<organism evidence="4 5">
    <name type="scientific">Sinanodonta woodiana</name>
    <name type="common">Chinese pond mussel</name>
    <name type="synonym">Anodonta woodiana</name>
    <dbReference type="NCBI Taxonomy" id="1069815"/>
    <lineage>
        <taxon>Eukaryota</taxon>
        <taxon>Metazoa</taxon>
        <taxon>Spiralia</taxon>
        <taxon>Lophotrochozoa</taxon>
        <taxon>Mollusca</taxon>
        <taxon>Bivalvia</taxon>
        <taxon>Autobranchia</taxon>
        <taxon>Heteroconchia</taxon>
        <taxon>Palaeoheterodonta</taxon>
        <taxon>Unionida</taxon>
        <taxon>Unionoidea</taxon>
        <taxon>Unionidae</taxon>
        <taxon>Unioninae</taxon>
        <taxon>Sinanodonta</taxon>
    </lineage>
</organism>
<dbReference type="PANTHER" id="PTHR21162:SF0">
    <property type="entry name" value="P53 AND DNA DAMAGE-REGULATED PROTEIN 1"/>
    <property type="match status" value="1"/>
</dbReference>
<dbReference type="AlphaFoldDB" id="A0ABD3WVE0"/>
<dbReference type="InterPro" id="IPR030482">
    <property type="entry name" value="PDRG1"/>
</dbReference>
<evidence type="ECO:0000313" key="4">
    <source>
        <dbReference type="EMBL" id="KAL3877922.1"/>
    </source>
</evidence>
<keyword evidence="3" id="KW-0143">Chaperone</keyword>
<keyword evidence="2" id="KW-0963">Cytoplasm</keyword>
<protein>
    <recommendedName>
        <fullName evidence="6">P53 and DNA damage-regulated protein 1</fullName>
    </recommendedName>
</protein>
<dbReference type="Proteomes" id="UP001634394">
    <property type="component" value="Unassembled WGS sequence"/>
</dbReference>
<proteinExistence type="predicted"/>
<evidence type="ECO:0000313" key="5">
    <source>
        <dbReference type="Proteomes" id="UP001634394"/>
    </source>
</evidence>
<keyword evidence="5" id="KW-1185">Reference proteome</keyword>
<name>A0ABD3WVE0_SINWO</name>
<evidence type="ECO:0000256" key="1">
    <source>
        <dbReference type="ARBA" id="ARBA00004496"/>
    </source>
</evidence>
<dbReference type="CDD" id="cd22860">
    <property type="entry name" value="PDRG1"/>
    <property type="match status" value="1"/>
</dbReference>
<evidence type="ECO:0000256" key="3">
    <source>
        <dbReference type="ARBA" id="ARBA00023186"/>
    </source>
</evidence>
<dbReference type="EMBL" id="JBJQND010000005">
    <property type="protein sequence ID" value="KAL3877922.1"/>
    <property type="molecule type" value="Genomic_DNA"/>
</dbReference>
<sequence length="87" mass="10242">MDAQFTQKLVNELTSLEEVAEEILADKQEMIDLDKRRQKTREAVRALQKDKQTQKSWVCFGNTFLKLSTQQTKKLLEKVNKVRRTLC</sequence>
<comment type="caution">
    <text evidence="4">The sequence shown here is derived from an EMBL/GenBank/DDBJ whole genome shotgun (WGS) entry which is preliminary data.</text>
</comment>
<dbReference type="PANTHER" id="PTHR21162">
    <property type="entry name" value="P53 AND DNA DAMAGE-REGULATED PROTEIN"/>
    <property type="match status" value="1"/>
</dbReference>
<dbReference type="GO" id="GO:0005737">
    <property type="term" value="C:cytoplasm"/>
    <property type="evidence" value="ECO:0007669"/>
    <property type="project" value="UniProtKB-SubCell"/>
</dbReference>
<evidence type="ECO:0008006" key="6">
    <source>
        <dbReference type="Google" id="ProtNLM"/>
    </source>
</evidence>
<evidence type="ECO:0000256" key="2">
    <source>
        <dbReference type="ARBA" id="ARBA00022490"/>
    </source>
</evidence>
<accession>A0ABD3WVE0</accession>
<reference evidence="4 5" key="1">
    <citation type="submission" date="2024-11" db="EMBL/GenBank/DDBJ databases">
        <title>Chromosome-level genome assembly of the freshwater bivalve Anodonta woodiana.</title>
        <authorList>
            <person name="Chen X."/>
        </authorList>
    </citation>
    <scope>NUCLEOTIDE SEQUENCE [LARGE SCALE GENOMIC DNA]</scope>
    <source>
        <strain evidence="4">MN2024</strain>
        <tissue evidence="4">Gills</tissue>
    </source>
</reference>
<comment type="subcellular location">
    <subcellularLocation>
        <location evidence="1">Cytoplasm</location>
    </subcellularLocation>
</comment>
<gene>
    <name evidence="4" type="ORF">ACJMK2_035563</name>
</gene>